<name>A0A4Y9EPJ9_9SPHN</name>
<dbReference type="EMBL" id="SIHO01000002">
    <property type="protein sequence ID" value="TFU03554.1"/>
    <property type="molecule type" value="Genomic_DNA"/>
</dbReference>
<dbReference type="Proteomes" id="UP000297737">
    <property type="component" value="Unassembled WGS sequence"/>
</dbReference>
<dbReference type="AlphaFoldDB" id="A0A4Y9EPJ9"/>
<proteinExistence type="predicted"/>
<feature type="signal peptide" evidence="1">
    <location>
        <begin position="1"/>
        <end position="28"/>
    </location>
</feature>
<gene>
    <name evidence="2" type="ORF">EUV02_10355</name>
</gene>
<keyword evidence="1" id="KW-0732">Signal</keyword>
<evidence type="ECO:0000313" key="2">
    <source>
        <dbReference type="EMBL" id="TFU03554.1"/>
    </source>
</evidence>
<reference evidence="2 3" key="1">
    <citation type="submission" date="2019-02" db="EMBL/GenBank/DDBJ databases">
        <title>Polymorphobacter sp. isolated from the lake at the Tibet of China.</title>
        <authorList>
            <person name="Li A."/>
        </authorList>
    </citation>
    <scope>NUCLEOTIDE SEQUENCE [LARGE SCALE GENOMIC DNA]</scope>
    <source>
        <strain evidence="2 3">DJ1R-1</strain>
    </source>
</reference>
<sequence length="135" mass="13535">MAWTQVLRRRCGLLPALLLVACSQPAPSSSEKPAAAPTAFVWPATLSPFGDGFPNAGDPCRRLGESPLTASYLDDSAILVGCPGAAFDAAAASVINGKAGRVVGAAEGVTLISIPQGDANQGMPAADEATAASKK</sequence>
<keyword evidence="3" id="KW-1185">Reference proteome</keyword>
<organism evidence="2 3">
    <name type="scientific">Glacieibacterium arshaanense</name>
    <dbReference type="NCBI Taxonomy" id="2511025"/>
    <lineage>
        <taxon>Bacteria</taxon>
        <taxon>Pseudomonadati</taxon>
        <taxon>Pseudomonadota</taxon>
        <taxon>Alphaproteobacteria</taxon>
        <taxon>Sphingomonadales</taxon>
        <taxon>Sphingosinicellaceae</taxon>
        <taxon>Glacieibacterium</taxon>
    </lineage>
</organism>
<dbReference type="RefSeq" id="WP_135246146.1">
    <property type="nucleotide sequence ID" value="NZ_SIHO01000002.1"/>
</dbReference>
<protein>
    <submittedName>
        <fullName evidence="2">Uncharacterized protein</fullName>
    </submittedName>
</protein>
<comment type="caution">
    <text evidence="2">The sequence shown here is derived from an EMBL/GenBank/DDBJ whole genome shotgun (WGS) entry which is preliminary data.</text>
</comment>
<evidence type="ECO:0000313" key="3">
    <source>
        <dbReference type="Proteomes" id="UP000297737"/>
    </source>
</evidence>
<accession>A0A4Y9EPJ9</accession>
<dbReference type="OrthoDB" id="7392270at2"/>
<evidence type="ECO:0000256" key="1">
    <source>
        <dbReference type="SAM" id="SignalP"/>
    </source>
</evidence>
<feature type="chain" id="PRO_5021348269" evidence="1">
    <location>
        <begin position="29"/>
        <end position="135"/>
    </location>
</feature>